<comment type="caution">
    <text evidence="2">The sequence shown here is derived from an EMBL/GenBank/DDBJ whole genome shotgun (WGS) entry which is preliminary data.</text>
</comment>
<accession>A0AAJ0MKG5</accession>
<evidence type="ECO:0000313" key="2">
    <source>
        <dbReference type="EMBL" id="KAK3363722.1"/>
    </source>
</evidence>
<name>A0AAJ0MKG5_9PEZI</name>
<sequence>MGTRGLSIVRFRGRYYVRYNRYDSYFEGLGAEIVASVPADPEGYRKWLDLMRATYAAKERVLDQHVYAIRDGMTPDYSLFSEFVELPSELPRLADYDTEYFYIINLDHEILTMNFGIHWQLGNIPRQDDLWIRAIADGIHWRSPTISLDICPEEHMASPALELPTPDFQIGCAFKAVTPKTDITDVRQVFLTCVLAKTLIQYMDTIICFGREWSPESFPFRELAFALVSIASGQAKFHSFPAQRCNPRSCARWDCKLSHLPKSCGWLNEKWAGDCAPLLEFGSASHRPGDPPGASPAETMYWLEDVLVSLTLVVDGEAITKAVTWGIEKQGRRDFQGVVLSLFEVAFVEVFFDDGDEEPSIKISKSVSLSPLRAAYCVSTHPRERPALKPGMKVQYNRGEVIMRSNCTGSAESLRDQFPGLMSLVHFFEIAARRRAASKPSVLHPFLNPPEAVASCGTASKSPIVLLPKLQNRILDFVDNDTWKACSVVSRSFRSYCLQRFRLDDRMNIVAGPFVEDYKGPQLSFDFEDTQTEEISRKMLSPSLSSTKECNWMPVIGSDRKALMLYTIVQFEPVPGPSEPNEKESTGHADEKVHGDNSH</sequence>
<dbReference type="Proteomes" id="UP001275084">
    <property type="component" value="Unassembled WGS sequence"/>
</dbReference>
<feature type="region of interest" description="Disordered" evidence="1">
    <location>
        <begin position="574"/>
        <end position="599"/>
    </location>
</feature>
<reference evidence="2" key="1">
    <citation type="journal article" date="2023" name="Mol. Phylogenet. Evol.">
        <title>Genome-scale phylogeny and comparative genomics of the fungal order Sordariales.</title>
        <authorList>
            <person name="Hensen N."/>
            <person name="Bonometti L."/>
            <person name="Westerberg I."/>
            <person name="Brannstrom I.O."/>
            <person name="Guillou S."/>
            <person name="Cros-Aarteil S."/>
            <person name="Calhoun S."/>
            <person name="Haridas S."/>
            <person name="Kuo A."/>
            <person name="Mondo S."/>
            <person name="Pangilinan J."/>
            <person name="Riley R."/>
            <person name="LaButti K."/>
            <person name="Andreopoulos B."/>
            <person name="Lipzen A."/>
            <person name="Chen C."/>
            <person name="Yan M."/>
            <person name="Daum C."/>
            <person name="Ng V."/>
            <person name="Clum A."/>
            <person name="Steindorff A."/>
            <person name="Ohm R.A."/>
            <person name="Martin F."/>
            <person name="Silar P."/>
            <person name="Natvig D.O."/>
            <person name="Lalanne C."/>
            <person name="Gautier V."/>
            <person name="Ament-Velasquez S.L."/>
            <person name="Kruys A."/>
            <person name="Hutchinson M.I."/>
            <person name="Powell A.J."/>
            <person name="Barry K."/>
            <person name="Miller A.N."/>
            <person name="Grigoriev I.V."/>
            <person name="Debuchy R."/>
            <person name="Gladieux P."/>
            <person name="Hiltunen Thoren M."/>
            <person name="Johannesson H."/>
        </authorList>
    </citation>
    <scope>NUCLEOTIDE SEQUENCE</scope>
    <source>
        <strain evidence="2">CBS 955.72</strain>
    </source>
</reference>
<evidence type="ECO:0000256" key="1">
    <source>
        <dbReference type="SAM" id="MobiDB-lite"/>
    </source>
</evidence>
<reference evidence="2" key="2">
    <citation type="submission" date="2023-06" db="EMBL/GenBank/DDBJ databases">
        <authorList>
            <consortium name="Lawrence Berkeley National Laboratory"/>
            <person name="Haridas S."/>
            <person name="Hensen N."/>
            <person name="Bonometti L."/>
            <person name="Westerberg I."/>
            <person name="Brannstrom I.O."/>
            <person name="Guillou S."/>
            <person name="Cros-Aarteil S."/>
            <person name="Calhoun S."/>
            <person name="Kuo A."/>
            <person name="Mondo S."/>
            <person name="Pangilinan J."/>
            <person name="Riley R."/>
            <person name="Labutti K."/>
            <person name="Andreopoulos B."/>
            <person name="Lipzen A."/>
            <person name="Chen C."/>
            <person name="Yanf M."/>
            <person name="Daum C."/>
            <person name="Ng V."/>
            <person name="Clum A."/>
            <person name="Steindorff A."/>
            <person name="Ohm R."/>
            <person name="Martin F."/>
            <person name="Silar P."/>
            <person name="Natvig D."/>
            <person name="Lalanne C."/>
            <person name="Gautier V."/>
            <person name="Ament-Velasquez S.L."/>
            <person name="Kruys A."/>
            <person name="Hutchinson M.I."/>
            <person name="Powell A.J."/>
            <person name="Barry K."/>
            <person name="Miller A.N."/>
            <person name="Grigoriev I.V."/>
            <person name="Debuchy R."/>
            <person name="Gladieux P."/>
            <person name="Thoren M.H."/>
            <person name="Johannesson H."/>
        </authorList>
    </citation>
    <scope>NUCLEOTIDE SEQUENCE</scope>
    <source>
        <strain evidence="2">CBS 955.72</strain>
    </source>
</reference>
<dbReference type="EMBL" id="JAUIQD010000001">
    <property type="protein sequence ID" value="KAK3363722.1"/>
    <property type="molecule type" value="Genomic_DNA"/>
</dbReference>
<feature type="compositionally biased region" description="Basic and acidic residues" evidence="1">
    <location>
        <begin position="580"/>
        <end position="599"/>
    </location>
</feature>
<evidence type="ECO:0000313" key="3">
    <source>
        <dbReference type="Proteomes" id="UP001275084"/>
    </source>
</evidence>
<proteinExistence type="predicted"/>
<gene>
    <name evidence="2" type="ORF">B0T25DRAFT_528341</name>
</gene>
<dbReference type="AlphaFoldDB" id="A0AAJ0MKG5"/>
<protein>
    <submittedName>
        <fullName evidence="2">Uncharacterized protein</fullName>
    </submittedName>
</protein>
<organism evidence="2 3">
    <name type="scientific">Lasiosphaeria hispida</name>
    <dbReference type="NCBI Taxonomy" id="260671"/>
    <lineage>
        <taxon>Eukaryota</taxon>
        <taxon>Fungi</taxon>
        <taxon>Dikarya</taxon>
        <taxon>Ascomycota</taxon>
        <taxon>Pezizomycotina</taxon>
        <taxon>Sordariomycetes</taxon>
        <taxon>Sordariomycetidae</taxon>
        <taxon>Sordariales</taxon>
        <taxon>Lasiosphaeriaceae</taxon>
        <taxon>Lasiosphaeria</taxon>
    </lineage>
</organism>
<keyword evidence="3" id="KW-1185">Reference proteome</keyword>